<dbReference type="InterPro" id="IPR010093">
    <property type="entry name" value="SinI_DNA-bd"/>
</dbReference>
<reference evidence="2" key="2">
    <citation type="submission" date="2023-10" db="EMBL/GenBank/DDBJ databases">
        <title>Description of novel Gluconobacter species.</title>
        <authorList>
            <person name="Cleenwerck I."/>
            <person name="Cnockaert M."/>
            <person name="Borremans W."/>
            <person name="Wieme A.D."/>
            <person name="De Vuyst L."/>
            <person name="Vandamme P."/>
        </authorList>
    </citation>
    <scope>NUCLEOTIDE SEQUENCE</scope>
    <source>
        <strain evidence="2">LMG1408</strain>
    </source>
</reference>
<feature type="domain" description="Helix-turn-helix" evidence="1">
    <location>
        <begin position="15"/>
        <end position="60"/>
    </location>
</feature>
<dbReference type="RefSeq" id="WP_062269510.1">
    <property type="nucleotide sequence ID" value="NZ_BJNM01000006.1"/>
</dbReference>
<dbReference type="EMBL" id="JABCQL010000007">
    <property type="protein sequence ID" value="MBF0856017.1"/>
    <property type="molecule type" value="Genomic_DNA"/>
</dbReference>
<name>A0AB35ANY8_GLUOY</name>
<reference evidence="2" key="1">
    <citation type="submission" date="2020-04" db="EMBL/GenBank/DDBJ databases">
        <authorList>
            <person name="Sombolestani A."/>
        </authorList>
    </citation>
    <scope>NUCLEOTIDE SEQUENCE</scope>
    <source>
        <strain evidence="2">LMG1408</strain>
    </source>
</reference>
<evidence type="ECO:0000259" key="1">
    <source>
        <dbReference type="Pfam" id="PF12728"/>
    </source>
</evidence>
<dbReference type="GO" id="GO:0003677">
    <property type="term" value="F:DNA binding"/>
    <property type="evidence" value="ECO:0007669"/>
    <property type="project" value="InterPro"/>
</dbReference>
<dbReference type="Proteomes" id="UP000603665">
    <property type="component" value="Unassembled WGS sequence"/>
</dbReference>
<comment type="caution">
    <text evidence="2">The sequence shown here is derived from an EMBL/GenBank/DDBJ whole genome shotgun (WGS) entry which is preliminary data.</text>
</comment>
<dbReference type="Pfam" id="PF12728">
    <property type="entry name" value="HTH_17"/>
    <property type="match status" value="1"/>
</dbReference>
<dbReference type="NCBIfam" id="TIGR01764">
    <property type="entry name" value="excise"/>
    <property type="match status" value="1"/>
</dbReference>
<gene>
    <name evidence="2" type="ORF">HKD20_05710</name>
</gene>
<organism evidence="2 3">
    <name type="scientific">Gluconobacter oxydans</name>
    <name type="common">Gluconobacter suboxydans</name>
    <dbReference type="NCBI Taxonomy" id="442"/>
    <lineage>
        <taxon>Bacteria</taxon>
        <taxon>Pseudomonadati</taxon>
        <taxon>Pseudomonadota</taxon>
        <taxon>Alphaproteobacteria</taxon>
        <taxon>Acetobacterales</taxon>
        <taxon>Acetobacteraceae</taxon>
        <taxon>Gluconobacter</taxon>
    </lineage>
</organism>
<dbReference type="InterPro" id="IPR041657">
    <property type="entry name" value="HTH_17"/>
</dbReference>
<proteinExistence type="predicted"/>
<dbReference type="AlphaFoldDB" id="A0AB35ANY8"/>
<evidence type="ECO:0000313" key="2">
    <source>
        <dbReference type="EMBL" id="MBF0856017.1"/>
    </source>
</evidence>
<sequence>MSQTDTRIFPPYAPVKDVAAWFGLSRSTQYRMLELGEIEALKIGRTTLIVTASVERYLAKVPRLGKQSA</sequence>
<accession>A0AB35ANY8</accession>
<evidence type="ECO:0000313" key="3">
    <source>
        <dbReference type="Proteomes" id="UP000603665"/>
    </source>
</evidence>
<protein>
    <submittedName>
        <fullName evidence="2">Helix-turn-helix domain-containing protein</fullName>
    </submittedName>
</protein>